<gene>
    <name evidence="1" type="ORF">DFP72DRAFT_1071248</name>
</gene>
<comment type="caution">
    <text evidence="1">The sequence shown here is derived from an EMBL/GenBank/DDBJ whole genome shotgun (WGS) entry which is preliminary data.</text>
</comment>
<dbReference type="AlphaFoldDB" id="A0A8H6HRT1"/>
<reference evidence="1 2" key="1">
    <citation type="submission" date="2020-07" db="EMBL/GenBank/DDBJ databases">
        <title>Comparative genomics of pyrophilous fungi reveals a link between fire events and developmental genes.</title>
        <authorList>
            <consortium name="DOE Joint Genome Institute"/>
            <person name="Steindorff A.S."/>
            <person name="Carver A."/>
            <person name="Calhoun S."/>
            <person name="Stillman K."/>
            <person name="Liu H."/>
            <person name="Lipzen A."/>
            <person name="Pangilinan J."/>
            <person name="Labutti K."/>
            <person name="Bruns T.D."/>
            <person name="Grigoriev I.V."/>
        </authorList>
    </citation>
    <scope>NUCLEOTIDE SEQUENCE [LARGE SCALE GENOMIC DNA]</scope>
    <source>
        <strain evidence="1 2">CBS 144469</strain>
    </source>
</reference>
<keyword evidence="2" id="KW-1185">Reference proteome</keyword>
<dbReference type="Proteomes" id="UP000521943">
    <property type="component" value="Unassembled WGS sequence"/>
</dbReference>
<evidence type="ECO:0000313" key="2">
    <source>
        <dbReference type="Proteomes" id="UP000521943"/>
    </source>
</evidence>
<evidence type="ECO:0000313" key="1">
    <source>
        <dbReference type="EMBL" id="KAF6751571.1"/>
    </source>
</evidence>
<protein>
    <submittedName>
        <fullName evidence="1">Uncharacterized protein</fullName>
    </submittedName>
</protein>
<sequence>MSIPARLKPIFNKMDQMGVTASEIMIFTLEYSGGTPLPAAARLQDNTEMVLDRLCASPVTALGTRTWAISLVTSIYKTEVQNIVHRDSGFHMTAKFMTEEKLTAFDVQEFADKISSSAPTVWKLFDSSDSTNYQREWA</sequence>
<organism evidence="1 2">
    <name type="scientific">Ephemerocybe angulata</name>
    <dbReference type="NCBI Taxonomy" id="980116"/>
    <lineage>
        <taxon>Eukaryota</taxon>
        <taxon>Fungi</taxon>
        <taxon>Dikarya</taxon>
        <taxon>Basidiomycota</taxon>
        <taxon>Agaricomycotina</taxon>
        <taxon>Agaricomycetes</taxon>
        <taxon>Agaricomycetidae</taxon>
        <taxon>Agaricales</taxon>
        <taxon>Agaricineae</taxon>
        <taxon>Psathyrellaceae</taxon>
        <taxon>Ephemerocybe</taxon>
    </lineage>
</organism>
<proteinExistence type="predicted"/>
<name>A0A8H6HRT1_9AGAR</name>
<dbReference type="EMBL" id="JACGCI010000049">
    <property type="protein sequence ID" value="KAF6751571.1"/>
    <property type="molecule type" value="Genomic_DNA"/>
</dbReference>
<accession>A0A8H6HRT1</accession>